<proteinExistence type="predicted"/>
<dbReference type="OrthoDB" id="549060at2759"/>
<keyword evidence="4" id="KW-1185">Reference proteome</keyword>
<dbReference type="AlphaFoldDB" id="A0A836B2U9"/>
<dbReference type="GO" id="GO:0004674">
    <property type="term" value="F:protein serine/threonine kinase activity"/>
    <property type="evidence" value="ECO:0007669"/>
    <property type="project" value="TreeGrafter"/>
</dbReference>
<sequence>MPSQIAVATDERDIPTGTIAGLHAAPTPDQDRPSSPPPASPDSSPFTSPFLNPCLNPASQSSEALQLVPLDHSTLAPSPPASEGAPQTTRDIDLNSTVLHIESCSELLVDAEMVVQEAVSSGQAGTCVLVVVVPKDDTKDANRRSSGSGVSGFPSSGPSSPVAASPSYPSLPSSIFSSPKPAAMSIAPITMEQPHPQLALLPPSVSWEQAATTSVQQQERQLKQQLVQLQYALPVIHVYQVSGIDLTLGALRNITIHHKTVLMELFKTGLSGLFPPFYVPDMAAPLATGAYGTVRAGSVYSSYGIVRAVSKTAAKPDCDTQNNSLILEGRLMLTLQAEGRVDSGCTLRALALCQEADHATGSPVSLLLERARHSLRQELADAERLQPGHGAAPVLPLPRVLLVLRTVATALAATHSRGFVHQDVKPDNILEREDGSVCLGDFGLAAEISGDGTYDSVSCGGTPHFGSPEVALHHPGICGSLPWPFVEAHTAAGMQLPLTRAVDIYSLGVLAVCLLQVRERLAVMEQRAHLARSVAAAEVAQAAAEAAADAATQQLAEEMAAMLDF</sequence>
<dbReference type="SUPFAM" id="SSF56112">
    <property type="entry name" value="Protein kinase-like (PK-like)"/>
    <property type="match status" value="1"/>
</dbReference>
<dbReference type="Proteomes" id="UP000650467">
    <property type="component" value="Unassembled WGS sequence"/>
</dbReference>
<dbReference type="PANTHER" id="PTHR24359">
    <property type="entry name" value="SERINE/THREONINE-PROTEIN KINASE SBK1"/>
    <property type="match status" value="1"/>
</dbReference>
<dbReference type="Pfam" id="PF00069">
    <property type="entry name" value="Pkinase"/>
    <property type="match status" value="1"/>
</dbReference>
<evidence type="ECO:0000259" key="2">
    <source>
        <dbReference type="PROSITE" id="PS50011"/>
    </source>
</evidence>
<feature type="region of interest" description="Disordered" evidence="1">
    <location>
        <begin position="138"/>
        <end position="170"/>
    </location>
</feature>
<dbReference type="PANTHER" id="PTHR24359:SF1">
    <property type="entry name" value="INHIBITOR OF NUCLEAR FACTOR KAPPA-B KINASE EPSILON SUBUNIT HOMOLOG 1-RELATED"/>
    <property type="match status" value="1"/>
</dbReference>
<feature type="domain" description="Protein kinase" evidence="2">
    <location>
        <begin position="280"/>
        <end position="565"/>
    </location>
</feature>
<feature type="compositionally biased region" description="Low complexity" evidence="1">
    <location>
        <begin position="145"/>
        <end position="170"/>
    </location>
</feature>
<dbReference type="Gene3D" id="1.10.510.10">
    <property type="entry name" value="Transferase(Phosphotransferase) domain 1"/>
    <property type="match status" value="1"/>
</dbReference>
<dbReference type="InterPro" id="IPR011009">
    <property type="entry name" value="Kinase-like_dom_sf"/>
</dbReference>
<organism evidence="3 4">
    <name type="scientific">Chlamydomonas incerta</name>
    <dbReference type="NCBI Taxonomy" id="51695"/>
    <lineage>
        <taxon>Eukaryota</taxon>
        <taxon>Viridiplantae</taxon>
        <taxon>Chlorophyta</taxon>
        <taxon>core chlorophytes</taxon>
        <taxon>Chlorophyceae</taxon>
        <taxon>CS clade</taxon>
        <taxon>Chlamydomonadales</taxon>
        <taxon>Chlamydomonadaceae</taxon>
        <taxon>Chlamydomonas</taxon>
    </lineage>
</organism>
<evidence type="ECO:0000313" key="4">
    <source>
        <dbReference type="Proteomes" id="UP000650467"/>
    </source>
</evidence>
<gene>
    <name evidence="3" type="ORF">HXX76_000690</name>
</gene>
<feature type="region of interest" description="Disordered" evidence="1">
    <location>
        <begin position="1"/>
        <end position="64"/>
    </location>
</feature>
<reference evidence="3" key="1">
    <citation type="journal article" date="2020" name="bioRxiv">
        <title>Comparative genomics of Chlamydomonas.</title>
        <authorList>
            <person name="Craig R.J."/>
            <person name="Hasan A.R."/>
            <person name="Ness R.W."/>
            <person name="Keightley P.D."/>
        </authorList>
    </citation>
    <scope>NUCLEOTIDE SEQUENCE</scope>
    <source>
        <strain evidence="3">SAG 7.73</strain>
    </source>
</reference>
<name>A0A836B2U9_CHLIN</name>
<protein>
    <recommendedName>
        <fullName evidence="2">Protein kinase domain-containing protein</fullName>
    </recommendedName>
</protein>
<evidence type="ECO:0000256" key="1">
    <source>
        <dbReference type="SAM" id="MobiDB-lite"/>
    </source>
</evidence>
<dbReference type="PROSITE" id="PS50011">
    <property type="entry name" value="PROTEIN_KINASE_DOM"/>
    <property type="match status" value="1"/>
</dbReference>
<dbReference type="GO" id="GO:0005524">
    <property type="term" value="F:ATP binding"/>
    <property type="evidence" value="ECO:0007669"/>
    <property type="project" value="InterPro"/>
</dbReference>
<comment type="caution">
    <text evidence="3">The sequence shown here is derived from an EMBL/GenBank/DDBJ whole genome shotgun (WGS) entry which is preliminary data.</text>
</comment>
<evidence type="ECO:0000313" key="3">
    <source>
        <dbReference type="EMBL" id="KAG2446090.1"/>
    </source>
</evidence>
<accession>A0A836B2U9</accession>
<dbReference type="EMBL" id="JAEHOC010000001">
    <property type="protein sequence ID" value="KAG2446090.1"/>
    <property type="molecule type" value="Genomic_DNA"/>
</dbReference>
<dbReference type="SMART" id="SM00220">
    <property type="entry name" value="S_TKc"/>
    <property type="match status" value="1"/>
</dbReference>
<dbReference type="InterPro" id="IPR000719">
    <property type="entry name" value="Prot_kinase_dom"/>
</dbReference>